<keyword evidence="9" id="KW-0375">Hydrogen ion transport</keyword>
<keyword evidence="7 9" id="KW-0139">CF(1)</keyword>
<evidence type="ECO:0000259" key="11">
    <source>
        <dbReference type="Pfam" id="PF02823"/>
    </source>
</evidence>
<dbReference type="InterPro" id="IPR020546">
    <property type="entry name" value="ATP_synth_F1_dsu/esu_N"/>
</dbReference>
<dbReference type="Pfam" id="PF02823">
    <property type="entry name" value="ATP-synt_DE_N"/>
    <property type="match status" value="1"/>
</dbReference>
<dbReference type="GO" id="GO:0046933">
    <property type="term" value="F:proton-transporting ATP synthase activity, rotational mechanism"/>
    <property type="evidence" value="ECO:0007669"/>
    <property type="project" value="UniProtKB-UniRule"/>
</dbReference>
<evidence type="ECO:0000256" key="4">
    <source>
        <dbReference type="ARBA" id="ARBA00022448"/>
    </source>
</evidence>
<dbReference type="GO" id="GO:0005524">
    <property type="term" value="F:ATP binding"/>
    <property type="evidence" value="ECO:0007669"/>
    <property type="project" value="UniProtKB-UniRule"/>
</dbReference>
<dbReference type="CDD" id="cd12152">
    <property type="entry name" value="F1-ATPase_delta"/>
    <property type="match status" value="1"/>
</dbReference>
<dbReference type="GO" id="GO:0045259">
    <property type="term" value="C:proton-transporting ATP synthase complex"/>
    <property type="evidence" value="ECO:0007669"/>
    <property type="project" value="UniProtKB-KW"/>
</dbReference>
<evidence type="ECO:0000256" key="6">
    <source>
        <dbReference type="ARBA" id="ARBA00023136"/>
    </source>
</evidence>
<evidence type="ECO:0000256" key="1">
    <source>
        <dbReference type="ARBA" id="ARBA00003543"/>
    </source>
</evidence>
<gene>
    <name evidence="9 12" type="primary">atpC</name>
    <name evidence="12" type="ORF">DGD08_16445</name>
</gene>
<evidence type="ECO:0000313" key="13">
    <source>
        <dbReference type="Proteomes" id="UP000264071"/>
    </source>
</evidence>
<keyword evidence="4 9" id="KW-0813">Transport</keyword>
<dbReference type="SUPFAM" id="SSF51344">
    <property type="entry name" value="Epsilon subunit of F1F0-ATP synthase N-terminal domain"/>
    <property type="match status" value="1"/>
</dbReference>
<evidence type="ECO:0000256" key="7">
    <source>
        <dbReference type="ARBA" id="ARBA00023196"/>
    </source>
</evidence>
<dbReference type="AlphaFoldDB" id="A0A3D4VDI8"/>
<dbReference type="InterPro" id="IPR036771">
    <property type="entry name" value="ATPsynth_dsu/esu_N"/>
</dbReference>
<organism evidence="12 13">
    <name type="scientific">Gemmatimonas aurantiaca</name>
    <dbReference type="NCBI Taxonomy" id="173480"/>
    <lineage>
        <taxon>Bacteria</taxon>
        <taxon>Pseudomonadati</taxon>
        <taxon>Gemmatimonadota</taxon>
        <taxon>Gemmatimonadia</taxon>
        <taxon>Gemmatimonadales</taxon>
        <taxon>Gemmatimonadaceae</taxon>
        <taxon>Gemmatimonas</taxon>
    </lineage>
</organism>
<proteinExistence type="inferred from homology"/>
<comment type="subunit">
    <text evidence="9 10">F-type ATPases have 2 components, CF(1) - the catalytic core - and CF(0) - the membrane proton channel. CF(1) has five subunits: alpha(3), beta(3), gamma(1), delta(1), epsilon(1). CF(0) has three main subunits: a, b and c.</text>
</comment>
<name>A0A3D4VDI8_9BACT</name>
<comment type="function">
    <text evidence="1 9">Produces ATP from ADP in the presence of a proton gradient across the membrane.</text>
</comment>
<keyword evidence="9" id="KW-1003">Cell membrane</keyword>
<dbReference type="EMBL" id="DPIY01000011">
    <property type="protein sequence ID" value="HCT58792.1"/>
    <property type="molecule type" value="Genomic_DNA"/>
</dbReference>
<keyword evidence="5 9" id="KW-0406">Ion transport</keyword>
<reference evidence="12 13" key="1">
    <citation type="journal article" date="2018" name="Nat. Biotechnol.">
        <title>A standardized bacterial taxonomy based on genome phylogeny substantially revises the tree of life.</title>
        <authorList>
            <person name="Parks D.H."/>
            <person name="Chuvochina M."/>
            <person name="Waite D.W."/>
            <person name="Rinke C."/>
            <person name="Skarshewski A."/>
            <person name="Chaumeil P.A."/>
            <person name="Hugenholtz P."/>
        </authorList>
    </citation>
    <scope>NUCLEOTIDE SEQUENCE [LARGE SCALE GENOMIC DNA]</scope>
    <source>
        <strain evidence="12">UBA8844</strain>
    </source>
</reference>
<dbReference type="NCBIfam" id="TIGR01216">
    <property type="entry name" value="ATP_synt_epsi"/>
    <property type="match status" value="1"/>
</dbReference>
<accession>A0A3D4VDI8</accession>
<dbReference type="PANTHER" id="PTHR13822:SF10">
    <property type="entry name" value="ATP SYNTHASE EPSILON CHAIN, CHLOROPLASTIC"/>
    <property type="match status" value="1"/>
</dbReference>
<feature type="domain" description="ATP synthase F1 complex delta/epsilon subunit N-terminal" evidence="11">
    <location>
        <begin position="7"/>
        <end position="85"/>
    </location>
</feature>
<evidence type="ECO:0000256" key="8">
    <source>
        <dbReference type="ARBA" id="ARBA00023310"/>
    </source>
</evidence>
<dbReference type="Gene3D" id="2.60.15.10">
    <property type="entry name" value="F0F1 ATP synthase delta/epsilon subunit, N-terminal"/>
    <property type="match status" value="1"/>
</dbReference>
<dbReference type="InterPro" id="IPR001469">
    <property type="entry name" value="ATP_synth_F1_dsu/esu"/>
</dbReference>
<evidence type="ECO:0000256" key="3">
    <source>
        <dbReference type="ARBA" id="ARBA00005712"/>
    </source>
</evidence>
<dbReference type="GO" id="GO:0005886">
    <property type="term" value="C:plasma membrane"/>
    <property type="evidence" value="ECO:0007669"/>
    <property type="project" value="UniProtKB-SubCell"/>
</dbReference>
<sequence>MIVSDVLKVSVISPERVLFEGTARGVIAPAFDGEIGILPMHAPLMTLLGKGILRVDTVQGEQRFTVDGGFLQVVDNQVRVVTEQASAA</sequence>
<evidence type="ECO:0000256" key="5">
    <source>
        <dbReference type="ARBA" id="ARBA00023065"/>
    </source>
</evidence>
<protein>
    <recommendedName>
        <fullName evidence="9">ATP synthase epsilon chain</fullName>
    </recommendedName>
    <alternativeName>
        <fullName evidence="9">ATP synthase F1 sector epsilon subunit</fullName>
    </alternativeName>
    <alternativeName>
        <fullName evidence="9">F-ATPase epsilon subunit</fullName>
    </alternativeName>
</protein>
<comment type="subcellular location">
    <subcellularLocation>
        <location evidence="9">Cell membrane</location>
        <topology evidence="9">Peripheral membrane protein</topology>
    </subcellularLocation>
    <subcellularLocation>
        <location evidence="2">Endomembrane system</location>
        <topology evidence="2">Peripheral membrane protein</topology>
    </subcellularLocation>
</comment>
<comment type="caution">
    <text evidence="12">The sequence shown here is derived from an EMBL/GenBank/DDBJ whole genome shotgun (WGS) entry which is preliminary data.</text>
</comment>
<evidence type="ECO:0000256" key="9">
    <source>
        <dbReference type="HAMAP-Rule" id="MF_00530"/>
    </source>
</evidence>
<evidence type="ECO:0000313" key="12">
    <source>
        <dbReference type="EMBL" id="HCT58792.1"/>
    </source>
</evidence>
<dbReference type="Proteomes" id="UP000264071">
    <property type="component" value="Unassembled WGS sequence"/>
</dbReference>
<dbReference type="PANTHER" id="PTHR13822">
    <property type="entry name" value="ATP SYNTHASE DELTA/EPSILON CHAIN"/>
    <property type="match status" value="1"/>
</dbReference>
<dbReference type="HAMAP" id="MF_00530">
    <property type="entry name" value="ATP_synth_epsil_bac"/>
    <property type="match status" value="1"/>
</dbReference>
<keyword evidence="8 9" id="KW-0066">ATP synthesis</keyword>
<keyword evidence="6 9" id="KW-0472">Membrane</keyword>
<evidence type="ECO:0000256" key="10">
    <source>
        <dbReference type="RuleBase" id="RU003656"/>
    </source>
</evidence>
<dbReference type="GO" id="GO:0012505">
    <property type="term" value="C:endomembrane system"/>
    <property type="evidence" value="ECO:0007669"/>
    <property type="project" value="UniProtKB-SubCell"/>
</dbReference>
<evidence type="ECO:0000256" key="2">
    <source>
        <dbReference type="ARBA" id="ARBA00004184"/>
    </source>
</evidence>
<comment type="similarity">
    <text evidence="3 9 10">Belongs to the ATPase epsilon chain family.</text>
</comment>